<comment type="caution">
    <text evidence="5">The sequence shown here is derived from an EMBL/GenBank/DDBJ whole genome shotgun (WGS) entry which is preliminary data.</text>
</comment>
<dbReference type="GO" id="GO:0016020">
    <property type="term" value="C:membrane"/>
    <property type="evidence" value="ECO:0007669"/>
    <property type="project" value="TreeGrafter"/>
</dbReference>
<dbReference type="PANTHER" id="PTHR12406">
    <property type="entry name" value="CALCIUM-INDEPENDENT PHOSPHOLIPASE A2 IPLA2 -RELATED"/>
    <property type="match status" value="1"/>
</dbReference>
<accession>A0A267GXG5</accession>
<dbReference type="GO" id="GO:0004806">
    <property type="term" value="F:triacylglycerol lipase activity"/>
    <property type="evidence" value="ECO:0007669"/>
    <property type="project" value="TreeGrafter"/>
</dbReference>
<keyword evidence="2" id="KW-0378">Hydrolase</keyword>
<keyword evidence="6" id="KW-1185">Reference proteome</keyword>
<dbReference type="PANTHER" id="PTHR12406:SF41">
    <property type="entry name" value="BRUMMER, ISOFORM B-RELATED"/>
    <property type="match status" value="1"/>
</dbReference>
<feature type="short sequence motif" description="GXGXXG" evidence="2">
    <location>
        <begin position="127"/>
        <end position="132"/>
    </location>
</feature>
<dbReference type="InterPro" id="IPR016035">
    <property type="entry name" value="Acyl_Trfase/lysoPLipase"/>
</dbReference>
<dbReference type="GO" id="GO:0055088">
    <property type="term" value="P:lipid homeostasis"/>
    <property type="evidence" value="ECO:0007669"/>
    <property type="project" value="TreeGrafter"/>
</dbReference>
<dbReference type="GO" id="GO:0005737">
    <property type="term" value="C:cytoplasm"/>
    <property type="evidence" value="ECO:0007669"/>
    <property type="project" value="TreeGrafter"/>
</dbReference>
<evidence type="ECO:0000256" key="2">
    <source>
        <dbReference type="PROSITE-ProRule" id="PRU01161"/>
    </source>
</evidence>
<dbReference type="Gene3D" id="3.40.1090.10">
    <property type="entry name" value="Cytosolic phospholipase A2 catalytic domain"/>
    <property type="match status" value="1"/>
</dbReference>
<proteinExistence type="predicted"/>
<dbReference type="AlphaFoldDB" id="A0A267GXG5"/>
<dbReference type="PROSITE" id="PS51635">
    <property type="entry name" value="PNPLA"/>
    <property type="match status" value="1"/>
</dbReference>
<feature type="non-terminal residue" evidence="5">
    <location>
        <position position="1"/>
    </location>
</feature>
<dbReference type="GO" id="GO:0005811">
    <property type="term" value="C:lipid droplet"/>
    <property type="evidence" value="ECO:0007669"/>
    <property type="project" value="TreeGrafter"/>
</dbReference>
<dbReference type="Pfam" id="PF01734">
    <property type="entry name" value="Patatin"/>
    <property type="match status" value="1"/>
</dbReference>
<dbReference type="STRING" id="282301.A0A267GXG5"/>
<dbReference type="SUPFAM" id="SSF52151">
    <property type="entry name" value="FabD/lysophospholipase-like"/>
    <property type="match status" value="1"/>
</dbReference>
<dbReference type="GO" id="GO:0019433">
    <property type="term" value="P:triglyceride catabolic process"/>
    <property type="evidence" value="ECO:0007669"/>
    <property type="project" value="TreeGrafter"/>
</dbReference>
<dbReference type="InterPro" id="IPR002641">
    <property type="entry name" value="PNPLA_dom"/>
</dbReference>
<dbReference type="EMBL" id="NIVC01000126">
    <property type="protein sequence ID" value="PAA90134.1"/>
    <property type="molecule type" value="Genomic_DNA"/>
</dbReference>
<feature type="region of interest" description="Disordered" evidence="3">
    <location>
        <begin position="540"/>
        <end position="561"/>
    </location>
</feature>
<name>A0A267GXG5_9PLAT</name>
<sequence length="635" mass="69878">CQLLGQPARSSVAGPACQILSCWVSLPDPQLLGSSQSMLSRTLDDFDDDGDIKAVSDRYHIDIDCSAAGLASSSNTAASSSSRRSSPPASPSSSSPQLSSGNEFSATNSSQDFLLPESAGPNFSFAGCGFMGVYHVGVCSCLKEYAPQLYTNRVLAGASAGALAACCLMCDCDLGQCANFVLSLVDRASVRTLGPFHPSFSITSLLKSGLEDILPIDAHRICSGRLFVSVTDVLTLRNRVISDFPTRDYLIQSLMCSAHIPGFSGLTFPELNGVRLMDGCFSCNLPRLNSQTVLVSPFAGLADISPEDEVWFMMPQPSSIDMDITLANWRRLVRVLWPPGPDRLAQICQRGFDDCVDYLVRHGHVRLSASLEYELGGSSSIGSVGIEASGSADGDCFNSTSYDGYEDDYKALEMRTQLAEGLQNSLPPPVLEALQRAKQKTLLRRLYDSQMVRVVRLLIQPYTLPIDVLYLLCRRLLRYLPSLSGTAQSVLDETRQHLKSFTENVRLRRAQSSALLDRFKRTVIGRHAYDDSYEAYGEDANDEAAPNVDSASGSAESNGPRWHRHRLRAKLNQLHHQQHRSAGDLRELLSEELDYRPGEEEAHDTAEQAVLVHQQRNNRLVKFYLGRERDRLDPH</sequence>
<evidence type="ECO:0000256" key="3">
    <source>
        <dbReference type="SAM" id="MobiDB-lite"/>
    </source>
</evidence>
<feature type="active site" description="Nucleophile" evidence="2">
    <location>
        <position position="159"/>
    </location>
</feature>
<feature type="compositionally biased region" description="Low complexity" evidence="3">
    <location>
        <begin position="76"/>
        <end position="102"/>
    </location>
</feature>
<gene>
    <name evidence="5" type="ORF">BOX15_Mlig000168g3</name>
</gene>
<evidence type="ECO:0000313" key="5">
    <source>
        <dbReference type="EMBL" id="PAA90134.1"/>
    </source>
</evidence>
<keyword evidence="1 2" id="KW-0443">Lipid metabolism</keyword>
<evidence type="ECO:0000313" key="6">
    <source>
        <dbReference type="Proteomes" id="UP000215902"/>
    </source>
</evidence>
<evidence type="ECO:0000259" key="4">
    <source>
        <dbReference type="PROSITE" id="PS51635"/>
    </source>
</evidence>
<dbReference type="Proteomes" id="UP000215902">
    <property type="component" value="Unassembled WGS sequence"/>
</dbReference>
<dbReference type="OrthoDB" id="197155at2759"/>
<feature type="region of interest" description="Disordered" evidence="3">
    <location>
        <begin position="76"/>
        <end position="108"/>
    </location>
</feature>
<feature type="domain" description="PNPLA" evidence="4">
    <location>
        <begin position="123"/>
        <end position="291"/>
    </location>
</feature>
<comment type="caution">
    <text evidence="2">Lacks conserved residue(s) required for the propagation of feature annotation.</text>
</comment>
<protein>
    <recommendedName>
        <fullName evidence="4">PNPLA domain-containing protein</fullName>
    </recommendedName>
</protein>
<feature type="short sequence motif" description="GXSXG" evidence="2">
    <location>
        <begin position="157"/>
        <end position="161"/>
    </location>
</feature>
<keyword evidence="2" id="KW-0442">Lipid degradation</keyword>
<feature type="active site" description="Proton acceptor" evidence="2">
    <location>
        <position position="278"/>
    </location>
</feature>
<evidence type="ECO:0000256" key="1">
    <source>
        <dbReference type="ARBA" id="ARBA00023098"/>
    </source>
</evidence>
<reference evidence="5 6" key="1">
    <citation type="submission" date="2017-06" db="EMBL/GenBank/DDBJ databases">
        <title>A platform for efficient transgenesis in Macrostomum lignano, a flatworm model organism for stem cell research.</title>
        <authorList>
            <person name="Berezikov E."/>
        </authorList>
    </citation>
    <scope>NUCLEOTIDE SEQUENCE [LARGE SCALE GENOMIC DNA]</scope>
    <source>
        <strain evidence="5">DV1</strain>
        <tissue evidence="5">Whole organism</tissue>
    </source>
</reference>
<organism evidence="5 6">
    <name type="scientific">Macrostomum lignano</name>
    <dbReference type="NCBI Taxonomy" id="282301"/>
    <lineage>
        <taxon>Eukaryota</taxon>
        <taxon>Metazoa</taxon>
        <taxon>Spiralia</taxon>
        <taxon>Lophotrochozoa</taxon>
        <taxon>Platyhelminthes</taxon>
        <taxon>Rhabditophora</taxon>
        <taxon>Macrostomorpha</taxon>
        <taxon>Macrostomida</taxon>
        <taxon>Macrostomidae</taxon>
        <taxon>Macrostomum</taxon>
    </lineage>
</organism>
<dbReference type="InterPro" id="IPR033562">
    <property type="entry name" value="PLPL"/>
</dbReference>